<reference evidence="11 12" key="1">
    <citation type="submission" date="2018-06" db="EMBL/GenBank/DDBJ databases">
        <title>Comparative genomics reveals the genomic features of Rhizophagus irregularis, R. cerebriforme, R. diaphanum and Gigaspora rosea, and their symbiotic lifestyle signature.</title>
        <authorList>
            <person name="Morin E."/>
            <person name="San Clemente H."/>
            <person name="Chen E.C.H."/>
            <person name="De La Providencia I."/>
            <person name="Hainaut M."/>
            <person name="Kuo A."/>
            <person name="Kohler A."/>
            <person name="Murat C."/>
            <person name="Tang N."/>
            <person name="Roy S."/>
            <person name="Loubradou J."/>
            <person name="Henrissat B."/>
            <person name="Grigoriev I.V."/>
            <person name="Corradi N."/>
            <person name="Roux C."/>
            <person name="Martin F.M."/>
        </authorList>
    </citation>
    <scope>NUCLEOTIDE SEQUENCE [LARGE SCALE GENOMIC DNA]</scope>
    <source>
        <strain evidence="11 12">DAOM 227022</strain>
    </source>
</reference>
<feature type="transmembrane region" description="Helical" evidence="10">
    <location>
        <begin position="336"/>
        <end position="355"/>
    </location>
</feature>
<dbReference type="GO" id="GO:0015031">
    <property type="term" value="P:protein transport"/>
    <property type="evidence" value="ECO:0007669"/>
    <property type="project" value="UniProtKB-KW"/>
</dbReference>
<proteinExistence type="inferred from homology"/>
<keyword evidence="6" id="KW-0653">Protein transport</keyword>
<keyword evidence="8 10" id="KW-0472">Membrane</keyword>
<dbReference type="OrthoDB" id="9986677at2759"/>
<feature type="transmembrane region" description="Helical" evidence="10">
    <location>
        <begin position="413"/>
        <end position="436"/>
    </location>
</feature>
<evidence type="ECO:0000256" key="6">
    <source>
        <dbReference type="ARBA" id="ARBA00022927"/>
    </source>
</evidence>
<dbReference type="AlphaFoldDB" id="A0A397SWF4"/>
<gene>
    <name evidence="11" type="ORF">C1645_823972</name>
</gene>
<evidence type="ECO:0000256" key="4">
    <source>
        <dbReference type="ARBA" id="ARBA00022692"/>
    </source>
</evidence>
<comment type="subcellular location">
    <subcellularLocation>
        <location evidence="1">Membrane</location>
        <topology evidence="1">Multi-pass membrane protein</topology>
    </subcellularLocation>
</comment>
<evidence type="ECO:0000256" key="8">
    <source>
        <dbReference type="ARBA" id="ARBA00023136"/>
    </source>
</evidence>
<evidence type="ECO:0000256" key="5">
    <source>
        <dbReference type="ARBA" id="ARBA00022856"/>
    </source>
</evidence>
<dbReference type="NCBIfam" id="TIGR00728">
    <property type="entry name" value="OPT_sfam"/>
    <property type="match status" value="1"/>
</dbReference>
<feature type="transmembrane region" description="Helical" evidence="10">
    <location>
        <begin position="151"/>
        <end position="174"/>
    </location>
</feature>
<evidence type="ECO:0000313" key="12">
    <source>
        <dbReference type="Proteomes" id="UP000265703"/>
    </source>
</evidence>
<feature type="transmembrane region" description="Helical" evidence="10">
    <location>
        <begin position="571"/>
        <end position="588"/>
    </location>
</feature>
<feature type="transmembrane region" description="Helical" evidence="10">
    <location>
        <begin position="75"/>
        <end position="95"/>
    </location>
</feature>
<dbReference type="InterPro" id="IPR004813">
    <property type="entry name" value="OPT"/>
</dbReference>
<keyword evidence="7 10" id="KW-1133">Transmembrane helix</keyword>
<evidence type="ECO:0000256" key="1">
    <source>
        <dbReference type="ARBA" id="ARBA00004141"/>
    </source>
</evidence>
<evidence type="ECO:0000256" key="9">
    <source>
        <dbReference type="SAM" id="MobiDB-lite"/>
    </source>
</evidence>
<evidence type="ECO:0000256" key="10">
    <source>
        <dbReference type="SAM" id="Phobius"/>
    </source>
</evidence>
<keyword evidence="12" id="KW-1185">Reference proteome</keyword>
<feature type="transmembrane region" description="Helical" evidence="10">
    <location>
        <begin position="48"/>
        <end position="68"/>
    </location>
</feature>
<sequence>MEVMEDKINNIDPEKSEKPDNENSPIPIVAATVNTTDDPTLPALTFRFWVLSTIFTMLGGSISQMFYFRANVGTYSIFFVILASFYFGRLMAKFLPTKVFRIWRWGFSLNPGPFNVKEHVCIAAAVTSGGISSAYATDIIAVQELFYGQSVGFIIGFLLILSSQIMGYGLAGFLRKYLVRPSNMIWPSSLVYVTMYNTLHGNMSDSRSMAILCLFAPYSKTINLVGSARNGMGVLVFSSDWIAIISNLNPLYVPWWSQVNNFVGIVLGVWIIAPLLYHYNVLDAQKFSFASTHPLDANGERYNQTRILDQDTKTLNITAYEEYSPIYLSTTFAMSYLYSFALITAVMSHVALFHGEEIWKRFRASRNEEEEDIHCKLMNVYPEVPNWWYSILYVIMFIVAIILGYITVAHLPWWGMILSVMLSTIFVLPIGVIQAISGSTNLGLNVITEMVCGYVLPGNPIANTYFKTYGYMGVYQSLTFVGDLKLGHYLKIPPRAMFICQLYGTIVGGFINYWILQLIIKEKRPYLDGTMNDPSGQWSGWQSQVFNTASVIWGLVGPGTVFGPASIYNPMLWGFLIGFIAPFPIYILHRKYPNVGFDYVNIPLICTGLSVLPGPPMNFIISGIIASFLSQFYTFRYKRKWWDKYNYVLSAALDSGAQFTTLVIFFCLNGVVQAPFPEWWGNNAETGGERCFAKI</sequence>
<dbReference type="EMBL" id="QKYT01000196">
    <property type="protein sequence ID" value="RIA90002.1"/>
    <property type="molecule type" value="Genomic_DNA"/>
</dbReference>
<dbReference type="Pfam" id="PF03169">
    <property type="entry name" value="OPT"/>
    <property type="match status" value="1"/>
</dbReference>
<feature type="transmembrane region" description="Helical" evidence="10">
    <location>
        <begin position="496"/>
        <end position="516"/>
    </location>
</feature>
<feature type="region of interest" description="Disordered" evidence="9">
    <location>
        <begin position="1"/>
        <end position="25"/>
    </location>
</feature>
<evidence type="ECO:0000313" key="11">
    <source>
        <dbReference type="EMBL" id="RIA90002.1"/>
    </source>
</evidence>
<dbReference type="PANTHER" id="PTHR22601">
    <property type="entry name" value="ISP4 LIKE PROTEIN"/>
    <property type="match status" value="1"/>
</dbReference>
<keyword evidence="3" id="KW-0813">Transport</keyword>
<dbReference type="Proteomes" id="UP000265703">
    <property type="component" value="Unassembled WGS sequence"/>
</dbReference>
<comment type="similarity">
    <text evidence="2">Belongs to the oligopeptide OPT transporter family.</text>
</comment>
<organism evidence="11 12">
    <name type="scientific">Glomus cerebriforme</name>
    <dbReference type="NCBI Taxonomy" id="658196"/>
    <lineage>
        <taxon>Eukaryota</taxon>
        <taxon>Fungi</taxon>
        <taxon>Fungi incertae sedis</taxon>
        <taxon>Mucoromycota</taxon>
        <taxon>Glomeromycotina</taxon>
        <taxon>Glomeromycetes</taxon>
        <taxon>Glomerales</taxon>
        <taxon>Glomeraceae</taxon>
        <taxon>Glomus</taxon>
    </lineage>
</organism>
<feature type="transmembrane region" description="Helical" evidence="10">
    <location>
        <begin position="618"/>
        <end position="635"/>
    </location>
</feature>
<evidence type="ECO:0000256" key="7">
    <source>
        <dbReference type="ARBA" id="ARBA00022989"/>
    </source>
</evidence>
<dbReference type="GO" id="GO:0016020">
    <property type="term" value="C:membrane"/>
    <property type="evidence" value="ECO:0007669"/>
    <property type="project" value="UniProtKB-SubCell"/>
</dbReference>
<accession>A0A397SWF4</accession>
<keyword evidence="5" id="KW-0571">Peptide transport</keyword>
<feature type="transmembrane region" description="Helical" evidence="10">
    <location>
        <begin position="259"/>
        <end position="279"/>
    </location>
</feature>
<evidence type="ECO:0000256" key="2">
    <source>
        <dbReference type="ARBA" id="ARBA00008807"/>
    </source>
</evidence>
<keyword evidence="4 10" id="KW-0812">Transmembrane</keyword>
<dbReference type="GO" id="GO:0035673">
    <property type="term" value="F:oligopeptide transmembrane transporter activity"/>
    <property type="evidence" value="ECO:0007669"/>
    <property type="project" value="InterPro"/>
</dbReference>
<protein>
    <submittedName>
        <fullName evidence="11">Putative oligopeptide transporter</fullName>
    </submittedName>
</protein>
<feature type="compositionally biased region" description="Basic and acidic residues" evidence="9">
    <location>
        <begin position="1"/>
        <end position="21"/>
    </location>
</feature>
<comment type="caution">
    <text evidence="11">The sequence shown here is derived from an EMBL/GenBank/DDBJ whole genome shotgun (WGS) entry which is preliminary data.</text>
</comment>
<feature type="transmembrane region" description="Helical" evidence="10">
    <location>
        <begin position="545"/>
        <end position="565"/>
    </location>
</feature>
<feature type="transmembrane region" description="Helical" evidence="10">
    <location>
        <begin position="387"/>
        <end position="406"/>
    </location>
</feature>
<evidence type="ECO:0000256" key="3">
    <source>
        <dbReference type="ARBA" id="ARBA00022448"/>
    </source>
</evidence>
<name>A0A397SWF4_9GLOM</name>
<dbReference type="InterPro" id="IPR004648">
    <property type="entry name" value="Oligpept_transpt"/>
</dbReference>